<name>A0A8J3IFD2_9CHLR</name>
<dbReference type="EMBL" id="BNJK01000001">
    <property type="protein sequence ID" value="GHO94334.1"/>
    <property type="molecule type" value="Genomic_DNA"/>
</dbReference>
<feature type="domain" description="Peptidase M24" evidence="1">
    <location>
        <begin position="160"/>
        <end position="373"/>
    </location>
</feature>
<keyword evidence="3" id="KW-1185">Reference proteome</keyword>
<dbReference type="InterPro" id="IPR050659">
    <property type="entry name" value="Peptidase_M24B"/>
</dbReference>
<sequence>MDIERVQQALQHEKLDGWLFYDFRKSNPIAYQVLELPAEEMYTRRWFYFVPAQGGPSALVSAVEPHVLQALPGQRFVFRTWQEMQAHLATILTPDTRVAMEYSPMNAIPYSARVDAGTLELVRQCGVEVVSSADLSQRFVAQLSDKQTEEHREAGRRLISAKDQLFAELSNDLRNGIALDEYHVQQRFLALIENAGLQATEPPIVGVNGNASNPHYAPSLTLSQPIQRGDLILFDFWARLPQPDAIYADYTWMAFAGTADEIPLRQREVFEIVRKARDTGIAFIRERLAAGKRVEGREVDDVTRAVIAKAGYGDNFVHRTGHSIYTTDHGNGANIDNYETQDARALLEHTCCSIEPGIYLPAFGIRSEVNLLIFEHDAEVTGVPAQEAIVPLL</sequence>
<organism evidence="2 3">
    <name type="scientific">Reticulibacter mediterranei</name>
    <dbReference type="NCBI Taxonomy" id="2778369"/>
    <lineage>
        <taxon>Bacteria</taxon>
        <taxon>Bacillati</taxon>
        <taxon>Chloroflexota</taxon>
        <taxon>Ktedonobacteria</taxon>
        <taxon>Ktedonobacterales</taxon>
        <taxon>Reticulibacteraceae</taxon>
        <taxon>Reticulibacter</taxon>
    </lineage>
</organism>
<comment type="caution">
    <text evidence="2">The sequence shown here is derived from an EMBL/GenBank/DDBJ whole genome shotgun (WGS) entry which is preliminary data.</text>
</comment>
<evidence type="ECO:0000259" key="1">
    <source>
        <dbReference type="Pfam" id="PF00557"/>
    </source>
</evidence>
<gene>
    <name evidence="2" type="ORF">KSF_043820</name>
</gene>
<proteinExistence type="predicted"/>
<dbReference type="Gene3D" id="3.90.230.10">
    <property type="entry name" value="Creatinase/methionine aminopeptidase superfamily"/>
    <property type="match status" value="1"/>
</dbReference>
<dbReference type="RefSeq" id="WP_220205076.1">
    <property type="nucleotide sequence ID" value="NZ_BNJK01000001.1"/>
</dbReference>
<dbReference type="PANTHER" id="PTHR46112">
    <property type="entry name" value="AMINOPEPTIDASE"/>
    <property type="match status" value="1"/>
</dbReference>
<dbReference type="SUPFAM" id="SSF55920">
    <property type="entry name" value="Creatinase/aminopeptidase"/>
    <property type="match status" value="1"/>
</dbReference>
<dbReference type="PANTHER" id="PTHR46112:SF3">
    <property type="entry name" value="AMINOPEPTIDASE YPDF"/>
    <property type="match status" value="1"/>
</dbReference>
<protein>
    <submittedName>
        <fullName evidence="2">Peptidase M24</fullName>
    </submittedName>
</protein>
<dbReference type="Proteomes" id="UP000597444">
    <property type="component" value="Unassembled WGS sequence"/>
</dbReference>
<dbReference type="InterPro" id="IPR036005">
    <property type="entry name" value="Creatinase/aminopeptidase-like"/>
</dbReference>
<evidence type="ECO:0000313" key="3">
    <source>
        <dbReference type="Proteomes" id="UP000597444"/>
    </source>
</evidence>
<evidence type="ECO:0000313" key="2">
    <source>
        <dbReference type="EMBL" id="GHO94334.1"/>
    </source>
</evidence>
<dbReference type="Pfam" id="PF00557">
    <property type="entry name" value="Peptidase_M24"/>
    <property type="match status" value="1"/>
</dbReference>
<reference evidence="2" key="1">
    <citation type="submission" date="2020-10" db="EMBL/GenBank/DDBJ databases">
        <title>Taxonomic study of unclassified bacteria belonging to the class Ktedonobacteria.</title>
        <authorList>
            <person name="Yabe S."/>
            <person name="Wang C.M."/>
            <person name="Zheng Y."/>
            <person name="Sakai Y."/>
            <person name="Cavaletti L."/>
            <person name="Monciardini P."/>
            <person name="Donadio S."/>
        </authorList>
    </citation>
    <scope>NUCLEOTIDE SEQUENCE</scope>
    <source>
        <strain evidence="2">ID150040</strain>
    </source>
</reference>
<dbReference type="InterPro" id="IPR000994">
    <property type="entry name" value="Pept_M24"/>
</dbReference>
<dbReference type="AlphaFoldDB" id="A0A8J3IFD2"/>
<accession>A0A8J3IFD2</accession>